<keyword evidence="2" id="KW-0902">Two-component regulatory system</keyword>
<proteinExistence type="predicted"/>
<feature type="domain" description="OmpR/PhoB-type" evidence="7">
    <location>
        <begin position="141"/>
        <end position="240"/>
    </location>
</feature>
<dbReference type="PANTHER" id="PTHR48111">
    <property type="entry name" value="REGULATOR OF RPOS"/>
    <property type="match status" value="1"/>
</dbReference>
<evidence type="ECO:0000259" key="7">
    <source>
        <dbReference type="PROSITE" id="PS51755"/>
    </source>
</evidence>
<protein>
    <submittedName>
        <fullName evidence="8">Phosphate regulon transcriptional regulatory protein PhoB (SphR)</fullName>
    </submittedName>
</protein>
<keyword evidence="1" id="KW-0597">Phosphoprotein</keyword>
<dbReference type="Gene3D" id="3.40.50.2300">
    <property type="match status" value="1"/>
</dbReference>
<name>A0A3B0ZZZ0_9ZZZZ</name>
<dbReference type="AlphaFoldDB" id="A0A3B0ZZZ0"/>
<dbReference type="InterPro" id="IPR036388">
    <property type="entry name" value="WH-like_DNA-bd_sf"/>
</dbReference>
<evidence type="ECO:0000256" key="5">
    <source>
        <dbReference type="ARBA" id="ARBA00023163"/>
    </source>
</evidence>
<sequence length="252" mass="28925">MSEKKSRILIIEDNRDLAHIVAVHLEDLNMQVDKSYDGQAGYKQACSNDYDLILLDIMMPKMNGIEVCRELRSKKKYTPIIMLTAKTSEIDRVLGLEMGADDYLTKPFSIRELVARVKAVIRRNAVYTGSQPQQDFEQFAEEKITRGALDINIEKRQVYLDGKKIELTATEFDLLVFFIRQPGLVFSRGQLLDKVWGYGHEGYEHTVNSHINRLRSKIEKDAAKPEYILTVWGVGYKFTEQFPDTKGISVVN</sequence>
<dbReference type="Gene3D" id="1.10.10.10">
    <property type="entry name" value="Winged helix-like DNA-binding domain superfamily/Winged helix DNA-binding domain"/>
    <property type="match status" value="1"/>
</dbReference>
<dbReference type="Gene3D" id="6.10.250.690">
    <property type="match status" value="1"/>
</dbReference>
<dbReference type="SUPFAM" id="SSF52172">
    <property type="entry name" value="CheY-like"/>
    <property type="match status" value="1"/>
</dbReference>
<evidence type="ECO:0000256" key="2">
    <source>
        <dbReference type="ARBA" id="ARBA00023012"/>
    </source>
</evidence>
<dbReference type="GO" id="GO:0006355">
    <property type="term" value="P:regulation of DNA-templated transcription"/>
    <property type="evidence" value="ECO:0007669"/>
    <property type="project" value="InterPro"/>
</dbReference>
<keyword evidence="4" id="KW-0238">DNA-binding</keyword>
<dbReference type="SMART" id="SM00448">
    <property type="entry name" value="REC"/>
    <property type="match status" value="1"/>
</dbReference>
<dbReference type="InterPro" id="IPR016032">
    <property type="entry name" value="Sig_transdc_resp-reg_C-effctor"/>
</dbReference>
<dbReference type="PANTHER" id="PTHR48111:SF1">
    <property type="entry name" value="TWO-COMPONENT RESPONSE REGULATOR ORR33"/>
    <property type="match status" value="1"/>
</dbReference>
<organism evidence="8">
    <name type="scientific">hydrothermal vent metagenome</name>
    <dbReference type="NCBI Taxonomy" id="652676"/>
    <lineage>
        <taxon>unclassified sequences</taxon>
        <taxon>metagenomes</taxon>
        <taxon>ecological metagenomes</taxon>
    </lineage>
</organism>
<gene>
    <name evidence="8" type="ORF">MNBD_GAMMA23-2369</name>
</gene>
<dbReference type="SUPFAM" id="SSF46894">
    <property type="entry name" value="C-terminal effector domain of the bipartite response regulators"/>
    <property type="match status" value="1"/>
</dbReference>
<dbReference type="InterPro" id="IPR001789">
    <property type="entry name" value="Sig_transdc_resp-reg_receiver"/>
</dbReference>
<dbReference type="GO" id="GO:0000156">
    <property type="term" value="F:phosphorelay response regulator activity"/>
    <property type="evidence" value="ECO:0007669"/>
    <property type="project" value="TreeGrafter"/>
</dbReference>
<dbReference type="Pfam" id="PF00072">
    <property type="entry name" value="Response_reg"/>
    <property type="match status" value="1"/>
</dbReference>
<dbReference type="InterPro" id="IPR001867">
    <property type="entry name" value="OmpR/PhoB-type_DNA-bd"/>
</dbReference>
<evidence type="ECO:0000256" key="3">
    <source>
        <dbReference type="ARBA" id="ARBA00023015"/>
    </source>
</evidence>
<dbReference type="GO" id="GO:0000976">
    <property type="term" value="F:transcription cis-regulatory region binding"/>
    <property type="evidence" value="ECO:0007669"/>
    <property type="project" value="TreeGrafter"/>
</dbReference>
<accession>A0A3B0ZZZ0</accession>
<reference evidence="8" key="1">
    <citation type="submission" date="2018-06" db="EMBL/GenBank/DDBJ databases">
        <authorList>
            <person name="Zhirakovskaya E."/>
        </authorList>
    </citation>
    <scope>NUCLEOTIDE SEQUENCE</scope>
</reference>
<dbReference type="FunFam" id="3.40.50.2300:FF:000001">
    <property type="entry name" value="DNA-binding response regulator PhoB"/>
    <property type="match status" value="1"/>
</dbReference>
<feature type="domain" description="Response regulatory" evidence="6">
    <location>
        <begin position="7"/>
        <end position="121"/>
    </location>
</feature>
<dbReference type="InterPro" id="IPR039420">
    <property type="entry name" value="WalR-like"/>
</dbReference>
<keyword evidence="3" id="KW-0805">Transcription regulation</keyword>
<evidence type="ECO:0000259" key="6">
    <source>
        <dbReference type="PROSITE" id="PS50110"/>
    </source>
</evidence>
<dbReference type="SMART" id="SM00862">
    <property type="entry name" value="Trans_reg_C"/>
    <property type="match status" value="1"/>
</dbReference>
<dbReference type="GO" id="GO:0032993">
    <property type="term" value="C:protein-DNA complex"/>
    <property type="evidence" value="ECO:0007669"/>
    <property type="project" value="TreeGrafter"/>
</dbReference>
<dbReference type="InterPro" id="IPR011006">
    <property type="entry name" value="CheY-like_superfamily"/>
</dbReference>
<evidence type="ECO:0000256" key="1">
    <source>
        <dbReference type="ARBA" id="ARBA00022553"/>
    </source>
</evidence>
<evidence type="ECO:0000313" key="8">
    <source>
        <dbReference type="EMBL" id="VAW99068.1"/>
    </source>
</evidence>
<evidence type="ECO:0000256" key="4">
    <source>
        <dbReference type="ARBA" id="ARBA00023125"/>
    </source>
</evidence>
<dbReference type="EMBL" id="UOFT01000075">
    <property type="protein sequence ID" value="VAW99068.1"/>
    <property type="molecule type" value="Genomic_DNA"/>
</dbReference>
<dbReference type="PROSITE" id="PS50110">
    <property type="entry name" value="RESPONSE_REGULATORY"/>
    <property type="match status" value="1"/>
</dbReference>
<dbReference type="Pfam" id="PF00486">
    <property type="entry name" value="Trans_reg_C"/>
    <property type="match status" value="1"/>
</dbReference>
<keyword evidence="5" id="KW-0804">Transcription</keyword>
<dbReference type="FunFam" id="1.10.10.10:FF:000018">
    <property type="entry name" value="DNA-binding response regulator ResD"/>
    <property type="match status" value="1"/>
</dbReference>
<dbReference type="GO" id="GO:0005829">
    <property type="term" value="C:cytosol"/>
    <property type="evidence" value="ECO:0007669"/>
    <property type="project" value="TreeGrafter"/>
</dbReference>
<dbReference type="CDD" id="cd00383">
    <property type="entry name" value="trans_reg_C"/>
    <property type="match status" value="1"/>
</dbReference>
<dbReference type="PROSITE" id="PS51755">
    <property type="entry name" value="OMPR_PHOB"/>
    <property type="match status" value="1"/>
</dbReference>